<proteinExistence type="predicted"/>
<dbReference type="HOGENOM" id="CLU_027194_0_0_11"/>
<reference evidence="1 2" key="1">
    <citation type="journal article" date="2014" name="Appl. Environ. Microbiol.">
        <title>Insights into the Microbial Degradation of Rubber and Gutta-Percha by Analysis of the Complete Genome of Nocardia nova SH22a.</title>
        <authorList>
            <person name="Luo Q."/>
            <person name="Hiessl S."/>
            <person name="Poehlein A."/>
            <person name="Daniel R."/>
            <person name="Steinbuchel A."/>
        </authorList>
    </citation>
    <scope>NUCLEOTIDE SEQUENCE [LARGE SCALE GENOMIC DNA]</scope>
    <source>
        <strain evidence="1">SH22a</strain>
    </source>
</reference>
<dbReference type="RefSeq" id="WP_025348373.1">
    <property type="nucleotide sequence ID" value="NZ_CP006850.1"/>
</dbReference>
<accession>W5TI59</accession>
<dbReference type="PATRIC" id="fig|1415166.3.peg.2126"/>
<evidence type="ECO:0000313" key="2">
    <source>
        <dbReference type="Proteomes" id="UP000019150"/>
    </source>
</evidence>
<dbReference type="SUPFAM" id="SSF52467">
    <property type="entry name" value="DHS-like NAD/FAD-binding domain"/>
    <property type="match status" value="1"/>
</dbReference>
<dbReference type="STRING" id="1415166.NONO_c20930"/>
<dbReference type="Gene3D" id="3.40.50.1220">
    <property type="entry name" value="TPP-binding domain"/>
    <property type="match status" value="1"/>
</dbReference>
<name>W5TI59_9NOCA</name>
<evidence type="ECO:0000313" key="1">
    <source>
        <dbReference type="EMBL" id="AHH16891.1"/>
    </source>
</evidence>
<sequence>MTSPTPHNALSPRVMLASAMHAQPGVYALLLGSGISTGAGIPTGWGVVKSLVQRIAAAADPDDTDSQILAESDPEEWWRQHGHRDLGYSSLLAKIAPNPATRQGILRKFFVATDDDREAGQKVPSKAHRAIAELVKRGTVKVIVTTNFDRLTEQALQAVGIEPQVITRPGAVAGMTPLSHAEATVIKLHGDYEELDSRNTIDELDSYPREWVELLTRVFSEYGLLASGWSADWDTALVRSLESTPRRYPLYWDSRSAKGHAAQQLLTQHRGHAIPADSADELFGDLAASIDALDRLAEPPLTTAMAIARLKRSLPDPIRRIDLHDLVMGRLDRVATTIQDLPVAGTPTPEILDERLAALLNATTPLLHLLREGVHHDLDGAHAQLWIDVVQRLLDARLAVDASQLAGLQHYPALLALRTMSLVAVHRGRDDLLIELLTVPQWSHPTLLNRPKSAAHVLHLQEVLDTWTGALPRWGGVRWKFPESHLLRADLEGLFKDYLGPRHLDVVHDVEYRTGLAQFLDTDGLANHPNSGEFAGEQGWDFYSDDPKPFAEQRFREQIARRGPRAWALISPDSTWDDSCLDRYREVLNDYQKRARWSF</sequence>
<dbReference type="OrthoDB" id="5509947at2"/>
<dbReference type="eggNOG" id="COG0846">
    <property type="taxonomic scope" value="Bacteria"/>
</dbReference>
<protein>
    <submittedName>
        <fullName evidence="1">SIR2-like domain-containing protein</fullName>
    </submittedName>
</protein>
<dbReference type="EMBL" id="CP006850">
    <property type="protein sequence ID" value="AHH16891.1"/>
    <property type="molecule type" value="Genomic_DNA"/>
</dbReference>
<keyword evidence="2" id="KW-1185">Reference proteome</keyword>
<dbReference type="InterPro" id="IPR029035">
    <property type="entry name" value="DHS-like_NAD/FAD-binding_dom"/>
</dbReference>
<gene>
    <name evidence="1" type="ORF">NONO_c20930</name>
</gene>
<dbReference type="KEGG" id="nno:NONO_c20930"/>
<dbReference type="Proteomes" id="UP000019150">
    <property type="component" value="Chromosome"/>
</dbReference>
<organism evidence="1 2">
    <name type="scientific">Nocardia nova SH22a</name>
    <dbReference type="NCBI Taxonomy" id="1415166"/>
    <lineage>
        <taxon>Bacteria</taxon>
        <taxon>Bacillati</taxon>
        <taxon>Actinomycetota</taxon>
        <taxon>Actinomycetes</taxon>
        <taxon>Mycobacteriales</taxon>
        <taxon>Nocardiaceae</taxon>
        <taxon>Nocardia</taxon>
    </lineage>
</organism>
<dbReference type="Pfam" id="PF13289">
    <property type="entry name" value="SIR2_2"/>
    <property type="match status" value="1"/>
</dbReference>
<dbReference type="AlphaFoldDB" id="W5TI59"/>